<reference evidence="3" key="1">
    <citation type="submission" date="2017-02" db="EMBL/GenBank/DDBJ databases">
        <authorList>
            <person name="Varghese N."/>
            <person name="Submissions S."/>
        </authorList>
    </citation>
    <scope>NUCLEOTIDE SEQUENCE [LARGE SCALE GENOMIC DNA]</scope>
    <source>
        <strain evidence="3">ATCC BAA-73</strain>
    </source>
</reference>
<dbReference type="AlphaFoldDB" id="A0A1T4MPM5"/>
<organism evidence="2 3">
    <name type="scientific">Selenihalanaerobacter shriftii</name>
    <dbReference type="NCBI Taxonomy" id="142842"/>
    <lineage>
        <taxon>Bacteria</taxon>
        <taxon>Bacillati</taxon>
        <taxon>Bacillota</taxon>
        <taxon>Clostridia</taxon>
        <taxon>Halanaerobiales</taxon>
        <taxon>Halobacteroidaceae</taxon>
        <taxon>Selenihalanaerobacter</taxon>
    </lineage>
</organism>
<evidence type="ECO:0000256" key="1">
    <source>
        <dbReference type="SAM" id="Phobius"/>
    </source>
</evidence>
<dbReference type="RefSeq" id="WP_159442919.1">
    <property type="nucleotide sequence ID" value="NZ_FUWM01000011.1"/>
</dbReference>
<dbReference type="STRING" id="142842.SAMN02745118_01554"/>
<protein>
    <submittedName>
        <fullName evidence="2">Uncharacterized protein</fullName>
    </submittedName>
</protein>
<keyword evidence="1" id="KW-0812">Transmembrane</keyword>
<keyword evidence="1" id="KW-1133">Transmembrane helix</keyword>
<evidence type="ECO:0000313" key="3">
    <source>
        <dbReference type="Proteomes" id="UP000190625"/>
    </source>
</evidence>
<name>A0A1T4MPM5_9FIRM</name>
<feature type="transmembrane region" description="Helical" evidence="1">
    <location>
        <begin position="6"/>
        <end position="24"/>
    </location>
</feature>
<dbReference type="EMBL" id="FUWM01000011">
    <property type="protein sequence ID" value="SJZ68811.1"/>
    <property type="molecule type" value="Genomic_DNA"/>
</dbReference>
<proteinExistence type="predicted"/>
<keyword evidence="3" id="KW-1185">Reference proteome</keyword>
<sequence>MLSMAHIIGMVTTILGMTIINLLASRNVKTMSEFILRLKQGIKCY</sequence>
<gene>
    <name evidence="2" type="ORF">SAMN02745118_01554</name>
</gene>
<accession>A0A1T4MPM5</accession>
<evidence type="ECO:0000313" key="2">
    <source>
        <dbReference type="EMBL" id="SJZ68811.1"/>
    </source>
</evidence>
<keyword evidence="1" id="KW-0472">Membrane</keyword>
<dbReference type="Proteomes" id="UP000190625">
    <property type="component" value="Unassembled WGS sequence"/>
</dbReference>